<organism evidence="1 2">
    <name type="scientific">Eleusine coracana subsp. coracana</name>
    <dbReference type="NCBI Taxonomy" id="191504"/>
    <lineage>
        <taxon>Eukaryota</taxon>
        <taxon>Viridiplantae</taxon>
        <taxon>Streptophyta</taxon>
        <taxon>Embryophyta</taxon>
        <taxon>Tracheophyta</taxon>
        <taxon>Spermatophyta</taxon>
        <taxon>Magnoliopsida</taxon>
        <taxon>Liliopsida</taxon>
        <taxon>Poales</taxon>
        <taxon>Poaceae</taxon>
        <taxon>PACMAD clade</taxon>
        <taxon>Chloridoideae</taxon>
        <taxon>Cynodonteae</taxon>
        <taxon>Eleusininae</taxon>
        <taxon>Eleusine</taxon>
    </lineage>
</organism>
<comment type="caution">
    <text evidence="1">The sequence shown here is derived from an EMBL/GenBank/DDBJ whole genome shotgun (WGS) entry which is preliminary data.</text>
</comment>
<dbReference type="AlphaFoldDB" id="A0AAV5BZA8"/>
<accession>A0AAV5BZA8</accession>
<gene>
    <name evidence="1" type="primary">ga08048</name>
    <name evidence="1" type="ORF">PR202_ga08048</name>
</gene>
<proteinExistence type="predicted"/>
<protein>
    <submittedName>
        <fullName evidence="1">Uncharacterized protein</fullName>
    </submittedName>
</protein>
<evidence type="ECO:0000313" key="1">
    <source>
        <dbReference type="EMBL" id="GJM91650.1"/>
    </source>
</evidence>
<name>A0AAV5BZA8_ELECO</name>
<keyword evidence="2" id="KW-1185">Reference proteome</keyword>
<dbReference type="EMBL" id="BQKI01000003">
    <property type="protein sequence ID" value="GJM91650.1"/>
    <property type="molecule type" value="Genomic_DNA"/>
</dbReference>
<evidence type="ECO:0000313" key="2">
    <source>
        <dbReference type="Proteomes" id="UP001054889"/>
    </source>
</evidence>
<reference evidence="1" key="2">
    <citation type="submission" date="2021-12" db="EMBL/GenBank/DDBJ databases">
        <title>Resequencing data analysis of finger millet.</title>
        <authorList>
            <person name="Hatakeyama M."/>
            <person name="Aluri S."/>
            <person name="Balachadran M.T."/>
            <person name="Sivarajan S.R."/>
            <person name="Poveda L."/>
            <person name="Shimizu-Inatsugi R."/>
            <person name="Schlapbach R."/>
            <person name="Sreeman S.M."/>
            <person name="Shimizu K.K."/>
        </authorList>
    </citation>
    <scope>NUCLEOTIDE SEQUENCE</scope>
</reference>
<reference evidence="1" key="1">
    <citation type="journal article" date="2018" name="DNA Res.">
        <title>Multiple hybrid de novo genome assembly of finger millet, an orphan allotetraploid crop.</title>
        <authorList>
            <person name="Hatakeyama M."/>
            <person name="Aluri S."/>
            <person name="Balachadran M.T."/>
            <person name="Sivarajan S.R."/>
            <person name="Patrignani A."/>
            <person name="Gruter S."/>
            <person name="Poveda L."/>
            <person name="Shimizu-Inatsugi R."/>
            <person name="Baeten J."/>
            <person name="Francoijs K.J."/>
            <person name="Nataraja K.N."/>
            <person name="Reddy Y.A.N."/>
            <person name="Phadnis S."/>
            <person name="Ravikumar R.L."/>
            <person name="Schlapbach R."/>
            <person name="Sreeman S.M."/>
            <person name="Shimizu K.K."/>
        </authorList>
    </citation>
    <scope>NUCLEOTIDE SEQUENCE</scope>
</reference>
<sequence>MVPKRISNKRNMSEALTNMSWIKDILGVAIPKLMAELLRLWDLVTHVVLLLGILDVHNWRPSSSGQYTAKSAYETFFQGSIQFESRECI</sequence>
<dbReference type="Proteomes" id="UP001054889">
    <property type="component" value="Unassembled WGS sequence"/>
</dbReference>